<dbReference type="AlphaFoldDB" id="A0AAT9FK70"/>
<dbReference type="KEGG" id="osu:NT6N_13770"/>
<protein>
    <submittedName>
        <fullName evidence="1">Uncharacterized protein</fullName>
    </submittedName>
</protein>
<name>A0AAT9FK70_9BACT</name>
<gene>
    <name evidence="1" type="ORF">NT6N_13770</name>
</gene>
<evidence type="ECO:0000313" key="1">
    <source>
        <dbReference type="EMBL" id="BDS06337.1"/>
    </source>
</evidence>
<organism evidence="1">
    <name type="scientific">Oceaniferula spumae</name>
    <dbReference type="NCBI Taxonomy" id="2979115"/>
    <lineage>
        <taxon>Bacteria</taxon>
        <taxon>Pseudomonadati</taxon>
        <taxon>Verrucomicrobiota</taxon>
        <taxon>Verrucomicrobiia</taxon>
        <taxon>Verrucomicrobiales</taxon>
        <taxon>Verrucomicrobiaceae</taxon>
        <taxon>Oceaniferula</taxon>
    </lineage>
</organism>
<proteinExistence type="predicted"/>
<sequence length="50" mass="5711">MQGKRTYFQPLEKACPFGRTLPFLISYFAELKTASGKPPKVMENKAFQTI</sequence>
<reference evidence="1" key="1">
    <citation type="submission" date="2024-07" db="EMBL/GenBank/DDBJ databases">
        <title>Complete genome sequence of Verrucomicrobiaceae bacterium NT6N.</title>
        <authorList>
            <person name="Huang C."/>
            <person name="Takami H."/>
            <person name="Hamasaki K."/>
        </authorList>
    </citation>
    <scope>NUCLEOTIDE SEQUENCE</scope>
    <source>
        <strain evidence="1">NT6N</strain>
    </source>
</reference>
<accession>A0AAT9FK70</accession>
<dbReference type="EMBL" id="AP026866">
    <property type="protein sequence ID" value="BDS06337.1"/>
    <property type="molecule type" value="Genomic_DNA"/>
</dbReference>